<dbReference type="RefSeq" id="WP_390194666.1">
    <property type="nucleotide sequence ID" value="NZ_JBHSDV010000001.1"/>
</dbReference>
<dbReference type="InterPro" id="IPR023631">
    <property type="entry name" value="Amidase_dom"/>
</dbReference>
<dbReference type="EMBL" id="JBHSDV010000001">
    <property type="protein sequence ID" value="MFC4386226.1"/>
    <property type="molecule type" value="Genomic_DNA"/>
</dbReference>
<feature type="domain" description="Amidase" evidence="2">
    <location>
        <begin position="26"/>
        <end position="450"/>
    </location>
</feature>
<dbReference type="Proteomes" id="UP001595880">
    <property type="component" value="Unassembled WGS sequence"/>
</dbReference>
<dbReference type="SUPFAM" id="SSF75304">
    <property type="entry name" value="Amidase signature (AS) enzymes"/>
    <property type="match status" value="1"/>
</dbReference>
<dbReference type="PANTHER" id="PTHR11895:SF7">
    <property type="entry name" value="GLUTAMYL-TRNA(GLN) AMIDOTRANSFERASE SUBUNIT A, MITOCHONDRIAL"/>
    <property type="match status" value="1"/>
</dbReference>
<evidence type="ECO:0000259" key="2">
    <source>
        <dbReference type="Pfam" id="PF01425"/>
    </source>
</evidence>
<gene>
    <name evidence="3" type="ORF">ACFOZ1_00250</name>
</gene>
<sequence>MSTCIHLLDGLAQKKLLDTKQFTPLELTDYYINRIEKYNASLNAIVHTMFEEARRQAEAITLSQSPVAGLPFLIKSLNAIRNQPYTNSSLLQQGVTAESNDPLVDKYEQAGLTIVGISNSPEFGLLPTTEPKLYGATKNPWQLDFSPGGSSGGAAAAVAAGLVPFAHASDGGGSIRIPASACGLFGLKPSRGLLPYSPYINHYSISHALTRSVRDSAVLLDIIVNKQNNQLYPIHKTEETFLSQLHHMPKKLRIGVKYDHPSLNFDEETITNYKQTILLLEQLGHEVIEVMPPIDMEQLAHHFIHIWMATGAVAIRHSGQFAQKPITTFNVEPLTYDILTFAEKLSAVEYENSRVYVHTAAQQFLQFFNDIDIWMTPTLNQLPKKIGADATYNGNAYETMLQNMLNYNPYMPIANATGQPAMSVPTSFSSNGLPIGTHFFGKQGEDGLLLQLACQIEEAQPWNNYYATIFNED</sequence>
<organism evidence="3 4">
    <name type="scientific">Gracilibacillus marinus</name>
    <dbReference type="NCBI Taxonomy" id="630535"/>
    <lineage>
        <taxon>Bacteria</taxon>
        <taxon>Bacillati</taxon>
        <taxon>Bacillota</taxon>
        <taxon>Bacilli</taxon>
        <taxon>Bacillales</taxon>
        <taxon>Bacillaceae</taxon>
        <taxon>Gracilibacillus</taxon>
    </lineage>
</organism>
<evidence type="ECO:0000256" key="1">
    <source>
        <dbReference type="ARBA" id="ARBA00009199"/>
    </source>
</evidence>
<name>A0ABV8VP59_9BACI</name>
<comment type="similarity">
    <text evidence="1">Belongs to the amidase family.</text>
</comment>
<dbReference type="PROSITE" id="PS00571">
    <property type="entry name" value="AMIDASES"/>
    <property type="match status" value="1"/>
</dbReference>
<dbReference type="PANTHER" id="PTHR11895">
    <property type="entry name" value="TRANSAMIDASE"/>
    <property type="match status" value="1"/>
</dbReference>
<dbReference type="Gene3D" id="3.90.1300.10">
    <property type="entry name" value="Amidase signature (AS) domain"/>
    <property type="match status" value="1"/>
</dbReference>
<dbReference type="InterPro" id="IPR000120">
    <property type="entry name" value="Amidase"/>
</dbReference>
<protein>
    <submittedName>
        <fullName evidence="3">Amidase</fullName>
    </submittedName>
</protein>
<dbReference type="InterPro" id="IPR036928">
    <property type="entry name" value="AS_sf"/>
</dbReference>
<accession>A0ABV8VP59</accession>
<proteinExistence type="inferred from homology"/>
<keyword evidence="4" id="KW-1185">Reference proteome</keyword>
<reference evidence="4" key="1">
    <citation type="journal article" date="2019" name="Int. J. Syst. Evol. Microbiol.">
        <title>The Global Catalogue of Microorganisms (GCM) 10K type strain sequencing project: providing services to taxonomists for standard genome sequencing and annotation.</title>
        <authorList>
            <consortium name="The Broad Institute Genomics Platform"/>
            <consortium name="The Broad Institute Genome Sequencing Center for Infectious Disease"/>
            <person name="Wu L."/>
            <person name="Ma J."/>
        </authorList>
    </citation>
    <scope>NUCLEOTIDE SEQUENCE [LARGE SCALE GENOMIC DNA]</scope>
    <source>
        <strain evidence="4">KACC 14058</strain>
    </source>
</reference>
<dbReference type="InterPro" id="IPR020556">
    <property type="entry name" value="Amidase_CS"/>
</dbReference>
<dbReference type="Pfam" id="PF01425">
    <property type="entry name" value="Amidase"/>
    <property type="match status" value="1"/>
</dbReference>
<evidence type="ECO:0000313" key="4">
    <source>
        <dbReference type="Proteomes" id="UP001595880"/>
    </source>
</evidence>
<comment type="caution">
    <text evidence="3">The sequence shown here is derived from an EMBL/GenBank/DDBJ whole genome shotgun (WGS) entry which is preliminary data.</text>
</comment>
<evidence type="ECO:0000313" key="3">
    <source>
        <dbReference type="EMBL" id="MFC4386226.1"/>
    </source>
</evidence>